<evidence type="ECO:0000313" key="3">
    <source>
        <dbReference type="Proteomes" id="UP000285278"/>
    </source>
</evidence>
<dbReference type="Proteomes" id="UP000285278">
    <property type="component" value="Unassembled WGS sequence"/>
</dbReference>
<feature type="compositionally biased region" description="Polar residues" evidence="1">
    <location>
        <begin position="1"/>
        <end position="12"/>
    </location>
</feature>
<protein>
    <submittedName>
        <fullName evidence="2">Uncharacterized protein</fullName>
    </submittedName>
</protein>
<accession>A0A418Q7A8</accession>
<organism evidence="2 3">
    <name type="scientific">Corynebacterium falsenii</name>
    <dbReference type="NCBI Taxonomy" id="108486"/>
    <lineage>
        <taxon>Bacteria</taxon>
        <taxon>Bacillati</taxon>
        <taxon>Actinomycetota</taxon>
        <taxon>Actinomycetes</taxon>
        <taxon>Mycobacteriales</taxon>
        <taxon>Corynebacteriaceae</taxon>
        <taxon>Corynebacterium</taxon>
    </lineage>
</organism>
<feature type="region of interest" description="Disordered" evidence="1">
    <location>
        <begin position="1"/>
        <end position="28"/>
    </location>
</feature>
<name>A0A418Q7A8_9CORY</name>
<evidence type="ECO:0000313" key="2">
    <source>
        <dbReference type="EMBL" id="RIX35197.1"/>
    </source>
</evidence>
<dbReference type="OrthoDB" id="9836172at2"/>
<sequence length="203" mass="22292">MTTTDKTPSLGNNGADALGTNRLHDTNPQTTTRYEELTLVRALLHTRCGDAVTLCVRQDIRALYSEHRRLVLRELLDYAAEQVRAGHPEAHVDPAAVMARVQAAGGGTAAMQELIDALTGPIDGMQARTADVCAIPVLWKVVNEECLLREVKTLSDALHADWERRDVPALLRNLDGHAPRVIEHAKRAGLLLDNSRADGREVR</sequence>
<keyword evidence="3" id="KW-1185">Reference proteome</keyword>
<dbReference type="EMBL" id="QXJK01000004">
    <property type="protein sequence ID" value="RIX35197.1"/>
    <property type="molecule type" value="Genomic_DNA"/>
</dbReference>
<dbReference type="RefSeq" id="WP_119664581.1">
    <property type="nucleotide sequence ID" value="NZ_QXJK01000004.1"/>
</dbReference>
<evidence type="ECO:0000256" key="1">
    <source>
        <dbReference type="SAM" id="MobiDB-lite"/>
    </source>
</evidence>
<gene>
    <name evidence="2" type="ORF">D3M95_04830</name>
</gene>
<comment type="caution">
    <text evidence="2">The sequence shown here is derived from an EMBL/GenBank/DDBJ whole genome shotgun (WGS) entry which is preliminary data.</text>
</comment>
<reference evidence="2 3" key="1">
    <citation type="submission" date="2018-09" db="EMBL/GenBank/DDBJ databases">
        <title>Optimization and identification of Corynebacterium falsenii FN1-14 from fish paste.</title>
        <authorList>
            <person name="Daroonpunt R."/>
            <person name="Tanasupawat S."/>
        </authorList>
    </citation>
    <scope>NUCLEOTIDE SEQUENCE [LARGE SCALE GENOMIC DNA]</scope>
    <source>
        <strain evidence="2 3">FN1-14</strain>
    </source>
</reference>
<proteinExistence type="predicted"/>
<dbReference type="AlphaFoldDB" id="A0A418Q7A8"/>